<dbReference type="SMART" id="SM00530">
    <property type="entry name" value="HTH_XRE"/>
    <property type="match status" value="1"/>
</dbReference>
<protein>
    <submittedName>
        <fullName evidence="3">XRE family transcriptional regulator</fullName>
    </submittedName>
</protein>
<accession>A0A414AKK0</accession>
<dbReference type="Proteomes" id="UP000284543">
    <property type="component" value="Unassembled WGS sequence"/>
</dbReference>
<evidence type="ECO:0000313" key="2">
    <source>
        <dbReference type="EMBL" id="RGV70603.1"/>
    </source>
</evidence>
<dbReference type="GO" id="GO:0003677">
    <property type="term" value="F:DNA binding"/>
    <property type="evidence" value="ECO:0007669"/>
    <property type="project" value="InterPro"/>
</dbReference>
<dbReference type="InterPro" id="IPR001387">
    <property type="entry name" value="Cro/C1-type_HTH"/>
</dbReference>
<dbReference type="Gene3D" id="1.10.260.40">
    <property type="entry name" value="lambda repressor-like DNA-binding domains"/>
    <property type="match status" value="1"/>
</dbReference>
<dbReference type="Pfam" id="PF01381">
    <property type="entry name" value="HTH_3"/>
    <property type="match status" value="1"/>
</dbReference>
<sequence length="80" mass="9382">MKIYDYNGKKNLCGNRIREARLRQRLSQYDLAARLQTQGILIEQDSISRIEIGTRFVADYEVKVLAKVLNVPLEWLLEED</sequence>
<dbReference type="RefSeq" id="WP_002573054.1">
    <property type="nucleotide sequence ID" value="NZ_BAABZS010000001.1"/>
</dbReference>
<feature type="domain" description="HTH cro/C1-type" evidence="1">
    <location>
        <begin position="17"/>
        <end position="76"/>
    </location>
</feature>
<evidence type="ECO:0000313" key="4">
    <source>
        <dbReference type="Proteomes" id="UP000283975"/>
    </source>
</evidence>
<name>A0A414AKK0_9FIRM</name>
<dbReference type="CDD" id="cd00093">
    <property type="entry name" value="HTH_XRE"/>
    <property type="match status" value="1"/>
</dbReference>
<dbReference type="EMBL" id="QSHZ01000040">
    <property type="protein sequence ID" value="RHC49799.1"/>
    <property type="molecule type" value="Genomic_DNA"/>
</dbReference>
<dbReference type="PROSITE" id="PS50943">
    <property type="entry name" value="HTH_CROC1"/>
    <property type="match status" value="1"/>
</dbReference>
<evidence type="ECO:0000313" key="5">
    <source>
        <dbReference type="Proteomes" id="UP000284543"/>
    </source>
</evidence>
<gene>
    <name evidence="3" type="ORF">DW839_26760</name>
    <name evidence="2" type="ORF">DWW02_27205</name>
</gene>
<dbReference type="Proteomes" id="UP000283975">
    <property type="component" value="Unassembled WGS sequence"/>
</dbReference>
<comment type="caution">
    <text evidence="3">The sequence shown here is derived from an EMBL/GenBank/DDBJ whole genome shotgun (WGS) entry which is preliminary data.</text>
</comment>
<proteinExistence type="predicted"/>
<evidence type="ECO:0000259" key="1">
    <source>
        <dbReference type="PROSITE" id="PS50943"/>
    </source>
</evidence>
<reference evidence="4 5" key="1">
    <citation type="submission" date="2018-08" db="EMBL/GenBank/DDBJ databases">
        <title>A genome reference for cultivated species of the human gut microbiota.</title>
        <authorList>
            <person name="Zou Y."/>
            <person name="Xue W."/>
            <person name="Luo G."/>
        </authorList>
    </citation>
    <scope>NUCLEOTIDE SEQUENCE [LARGE SCALE GENOMIC DNA]</scope>
    <source>
        <strain evidence="2 5">AF14-18</strain>
        <strain evidence="3 4">AM35-14</strain>
    </source>
</reference>
<dbReference type="InterPro" id="IPR010982">
    <property type="entry name" value="Lambda_DNA-bd_dom_sf"/>
</dbReference>
<organism evidence="3 4">
    <name type="scientific">Enterocloster bolteae</name>
    <dbReference type="NCBI Taxonomy" id="208479"/>
    <lineage>
        <taxon>Bacteria</taxon>
        <taxon>Bacillati</taxon>
        <taxon>Bacillota</taxon>
        <taxon>Clostridia</taxon>
        <taxon>Lachnospirales</taxon>
        <taxon>Lachnospiraceae</taxon>
        <taxon>Enterocloster</taxon>
    </lineage>
</organism>
<evidence type="ECO:0000313" key="3">
    <source>
        <dbReference type="EMBL" id="RHC49799.1"/>
    </source>
</evidence>
<dbReference type="AlphaFoldDB" id="A0A414AKK0"/>
<dbReference type="GeneID" id="23115187"/>
<dbReference type="SUPFAM" id="SSF47413">
    <property type="entry name" value="lambda repressor-like DNA-binding domains"/>
    <property type="match status" value="1"/>
</dbReference>
<dbReference type="EMBL" id="QRZM01000020">
    <property type="protein sequence ID" value="RGV70603.1"/>
    <property type="molecule type" value="Genomic_DNA"/>
</dbReference>